<evidence type="ECO:0000313" key="2">
    <source>
        <dbReference type="EMBL" id="KAE9272890.1"/>
    </source>
</evidence>
<reference evidence="2 3" key="1">
    <citation type="submission" date="2018-09" db="EMBL/GenBank/DDBJ databases">
        <title>Genomic investigation of the strawberry pathogen Phytophthora fragariae indicates pathogenicity is determined by transcriptional variation in three key races.</title>
        <authorList>
            <person name="Adams T.M."/>
            <person name="Armitage A.D."/>
            <person name="Sobczyk M.K."/>
            <person name="Bates H.J."/>
            <person name="Dunwell J.M."/>
            <person name="Nellist C.F."/>
            <person name="Harrison R.J."/>
        </authorList>
    </citation>
    <scope>NUCLEOTIDE SEQUENCE [LARGE SCALE GENOMIC DNA]</scope>
    <source>
        <strain evidence="2 3">NOV-77</strain>
    </source>
</reference>
<gene>
    <name evidence="2" type="ORF">PF008_g29985</name>
</gene>
<dbReference type="AlphaFoldDB" id="A0A6G0Q6V6"/>
<name>A0A6G0Q6V6_9STRA</name>
<accession>A0A6G0Q6V6</accession>
<feature type="compositionally biased region" description="Polar residues" evidence="1">
    <location>
        <begin position="66"/>
        <end position="80"/>
    </location>
</feature>
<proteinExistence type="predicted"/>
<protein>
    <submittedName>
        <fullName evidence="2">Uncharacterized protein</fullName>
    </submittedName>
</protein>
<evidence type="ECO:0000313" key="3">
    <source>
        <dbReference type="Proteomes" id="UP000486351"/>
    </source>
</evidence>
<comment type="caution">
    <text evidence="2">The sequence shown here is derived from an EMBL/GenBank/DDBJ whole genome shotgun (WGS) entry which is preliminary data.</text>
</comment>
<dbReference type="EMBL" id="QXFY01005296">
    <property type="protein sequence ID" value="KAE9272890.1"/>
    <property type="molecule type" value="Genomic_DNA"/>
</dbReference>
<sequence length="170" mass="17719">MLPVACKFNIQATSHNFTFNYDNSNAQVKLPSAVATAAVTQTPKSAAALAAAPTRGVASAGKKPTANKNYNGGKNASANMNATAKATKPNADMNTKSTAPFALNDVTAANSSSPMTRRPTQQLGEQHRYNAIRMQLKHAGGAAVWGASKDRPVLQATNTTLGSSRCASKR</sequence>
<feature type="region of interest" description="Disordered" evidence="1">
    <location>
        <begin position="58"/>
        <end position="80"/>
    </location>
</feature>
<dbReference type="Proteomes" id="UP000486351">
    <property type="component" value="Unassembled WGS sequence"/>
</dbReference>
<evidence type="ECO:0000256" key="1">
    <source>
        <dbReference type="SAM" id="MobiDB-lite"/>
    </source>
</evidence>
<organism evidence="2 3">
    <name type="scientific">Phytophthora fragariae</name>
    <dbReference type="NCBI Taxonomy" id="53985"/>
    <lineage>
        <taxon>Eukaryota</taxon>
        <taxon>Sar</taxon>
        <taxon>Stramenopiles</taxon>
        <taxon>Oomycota</taxon>
        <taxon>Peronosporomycetes</taxon>
        <taxon>Peronosporales</taxon>
        <taxon>Peronosporaceae</taxon>
        <taxon>Phytophthora</taxon>
    </lineage>
</organism>